<evidence type="ECO:0000256" key="1">
    <source>
        <dbReference type="SAM" id="Coils"/>
    </source>
</evidence>
<sequence length="402" mass="45573">MTEHMAIADSRHLWAEVDRLKAQVQELRTANRLAQEERARTTELLASYVTRAQLDAALSTKVSEAQMDAQMDALRAKINITLDQKADVDALVTLQNSKLDVSVFDSNVWDLQKLRNSMEQNLRDLFASFAGQLEQQVSSKLSIQDFIRVFNPDANGQKAELDTAALRMAKMTDQLESLNNYMNGDRQRQRQVAELNVNMLDLSRKQTAARNSIVQLQSSGENATAQFRALDEQTRQAVASMQELTNTMNKLQEQTQTDKQAQDERQTQLAQNVSHLEARDRHLTQAVNELQHFAHEALVASLDAKLKTNSDKLYSELSAINATYSQHTQQVTLRMKNTQEQLLQHKEHLEKLDACMRKVATLLRETQGELNNVKGPLATLATNLHEENIAILQEVERSQVRT</sequence>
<feature type="coiled-coil region" evidence="1">
    <location>
        <begin position="17"/>
        <end position="44"/>
    </location>
</feature>
<reference evidence="2" key="1">
    <citation type="submission" date="2021-02" db="EMBL/GenBank/DDBJ databases">
        <authorList>
            <person name="Palmer J.M."/>
        </authorList>
    </citation>
    <scope>NUCLEOTIDE SEQUENCE</scope>
    <source>
        <strain evidence="2">SCRP23</strain>
    </source>
</reference>
<comment type="caution">
    <text evidence="2">The sequence shown here is derived from an EMBL/GenBank/DDBJ whole genome shotgun (WGS) entry which is preliminary data.</text>
</comment>
<name>A0A8T1X7A5_9STRA</name>
<evidence type="ECO:0000313" key="3">
    <source>
        <dbReference type="Proteomes" id="UP000693981"/>
    </source>
</evidence>
<proteinExistence type="predicted"/>
<gene>
    <name evidence="2" type="ORF">PHYBOEH_000619</name>
</gene>
<dbReference type="OrthoDB" id="68215at2759"/>
<accession>A0A8T1X7A5</accession>
<keyword evidence="1" id="KW-0175">Coiled coil</keyword>
<feature type="coiled-coil region" evidence="1">
    <location>
        <begin position="234"/>
        <end position="261"/>
    </location>
</feature>
<organism evidence="2 3">
    <name type="scientific">Phytophthora boehmeriae</name>
    <dbReference type="NCBI Taxonomy" id="109152"/>
    <lineage>
        <taxon>Eukaryota</taxon>
        <taxon>Sar</taxon>
        <taxon>Stramenopiles</taxon>
        <taxon>Oomycota</taxon>
        <taxon>Peronosporomycetes</taxon>
        <taxon>Peronosporales</taxon>
        <taxon>Peronosporaceae</taxon>
        <taxon>Phytophthora</taxon>
    </lineage>
</organism>
<protein>
    <submittedName>
        <fullName evidence="2">Uncharacterized protein</fullName>
    </submittedName>
</protein>
<dbReference type="Proteomes" id="UP000693981">
    <property type="component" value="Unassembled WGS sequence"/>
</dbReference>
<dbReference type="AlphaFoldDB" id="A0A8T1X7A5"/>
<evidence type="ECO:0000313" key="2">
    <source>
        <dbReference type="EMBL" id="KAG7401561.1"/>
    </source>
</evidence>
<keyword evidence="3" id="KW-1185">Reference proteome</keyword>
<dbReference type="EMBL" id="JAGDFL010000011">
    <property type="protein sequence ID" value="KAG7401561.1"/>
    <property type="molecule type" value="Genomic_DNA"/>
</dbReference>